<evidence type="ECO:0000256" key="1">
    <source>
        <dbReference type="SAM" id="Coils"/>
    </source>
</evidence>
<proteinExistence type="predicted"/>
<dbReference type="RefSeq" id="WP_346581230.1">
    <property type="nucleotide sequence ID" value="NZ_JBDJLH010000002.1"/>
</dbReference>
<sequence>MKTKLIMVFLLYVIILNHLHATAQNHKDLDRDYVKKDSILWNEYEKRMDSIVRNIADTQKRKADLIANLDETNRKNKELAISFKNTIGGIERIFMTRAQFTKTELKNVLESTSLRVRKTSAFKAIQDHLNIDQIKIGNLWPEHLTIVDTANLPIRLKKNITNIIIYNGSGMSDCMGESNRSELNKLAKDAQFSSRAKIYLFYNTENINTLKNINAKFNDHLEYISDLTGDYSNFKIATGSQAVPTVYIFNSDGKLEAIQLGVEDLITKWQNN</sequence>
<name>A0ABV0BT37_9SPHI</name>
<comment type="caution">
    <text evidence="3">The sequence shown here is derived from an EMBL/GenBank/DDBJ whole genome shotgun (WGS) entry which is preliminary data.</text>
</comment>
<dbReference type="Proteomes" id="UP001409291">
    <property type="component" value="Unassembled WGS sequence"/>
</dbReference>
<protein>
    <recommendedName>
        <fullName evidence="5">Thioredoxin domain-containing protein</fullName>
    </recommendedName>
</protein>
<dbReference type="EMBL" id="JBDJNQ010000004">
    <property type="protein sequence ID" value="MEN5377682.1"/>
    <property type="molecule type" value="Genomic_DNA"/>
</dbReference>
<feature type="coiled-coil region" evidence="1">
    <location>
        <begin position="55"/>
        <end position="82"/>
    </location>
</feature>
<feature type="signal peptide" evidence="2">
    <location>
        <begin position="1"/>
        <end position="23"/>
    </location>
</feature>
<organism evidence="3 4">
    <name type="scientific">Sphingobacterium kitahiroshimense</name>
    <dbReference type="NCBI Taxonomy" id="470446"/>
    <lineage>
        <taxon>Bacteria</taxon>
        <taxon>Pseudomonadati</taxon>
        <taxon>Bacteroidota</taxon>
        <taxon>Sphingobacteriia</taxon>
        <taxon>Sphingobacteriales</taxon>
        <taxon>Sphingobacteriaceae</taxon>
        <taxon>Sphingobacterium</taxon>
    </lineage>
</organism>
<keyword evidence="2" id="KW-0732">Signal</keyword>
<dbReference type="Gene3D" id="3.40.30.10">
    <property type="entry name" value="Glutaredoxin"/>
    <property type="match status" value="1"/>
</dbReference>
<gene>
    <name evidence="3" type="ORF">ABE541_10445</name>
</gene>
<reference evidence="3 4" key="1">
    <citation type="submission" date="2024-04" db="EMBL/GenBank/DDBJ databases">
        <title>WGS of bacteria from Torrens River.</title>
        <authorList>
            <person name="Wyrsch E.R."/>
            <person name="Drigo B."/>
        </authorList>
    </citation>
    <scope>NUCLEOTIDE SEQUENCE [LARGE SCALE GENOMIC DNA]</scope>
    <source>
        <strain evidence="3 4">TWI391</strain>
    </source>
</reference>
<feature type="chain" id="PRO_5046907196" description="Thioredoxin domain-containing protein" evidence="2">
    <location>
        <begin position="24"/>
        <end position="272"/>
    </location>
</feature>
<accession>A0ABV0BT37</accession>
<evidence type="ECO:0000256" key="2">
    <source>
        <dbReference type="SAM" id="SignalP"/>
    </source>
</evidence>
<evidence type="ECO:0008006" key="5">
    <source>
        <dbReference type="Google" id="ProtNLM"/>
    </source>
</evidence>
<keyword evidence="4" id="KW-1185">Reference proteome</keyword>
<keyword evidence="1" id="KW-0175">Coiled coil</keyword>
<evidence type="ECO:0000313" key="3">
    <source>
        <dbReference type="EMBL" id="MEN5377682.1"/>
    </source>
</evidence>
<evidence type="ECO:0000313" key="4">
    <source>
        <dbReference type="Proteomes" id="UP001409291"/>
    </source>
</evidence>